<dbReference type="KEGG" id="fla:SY85_04015"/>
<evidence type="ECO:0000313" key="1">
    <source>
        <dbReference type="EMBL" id="ANE49783.1"/>
    </source>
</evidence>
<accession>A0A172TSP3</accession>
<protein>
    <submittedName>
        <fullName evidence="1">Uncharacterized protein</fullName>
    </submittedName>
</protein>
<reference evidence="2" key="1">
    <citation type="submission" date="2015-01" db="EMBL/GenBank/DDBJ databases">
        <title>Flavisolibacter sp./LCS9/ whole genome sequencing.</title>
        <authorList>
            <person name="Kim M.K."/>
            <person name="Srinivasan S."/>
            <person name="Lee J.-J."/>
        </authorList>
    </citation>
    <scope>NUCLEOTIDE SEQUENCE [LARGE SCALE GENOMIC DNA]</scope>
    <source>
        <strain evidence="2">LCS9</strain>
    </source>
</reference>
<keyword evidence="2" id="KW-1185">Reference proteome</keyword>
<dbReference type="STRING" id="1492898.SY85_04015"/>
<evidence type="ECO:0000313" key="2">
    <source>
        <dbReference type="Proteomes" id="UP000077177"/>
    </source>
</evidence>
<gene>
    <name evidence="1" type="ORF">SY85_04015</name>
</gene>
<organism evidence="1 2">
    <name type="scientific">Flavisolibacter tropicus</name>
    <dbReference type="NCBI Taxonomy" id="1492898"/>
    <lineage>
        <taxon>Bacteria</taxon>
        <taxon>Pseudomonadati</taxon>
        <taxon>Bacteroidota</taxon>
        <taxon>Chitinophagia</taxon>
        <taxon>Chitinophagales</taxon>
        <taxon>Chitinophagaceae</taxon>
        <taxon>Flavisolibacter</taxon>
    </lineage>
</organism>
<dbReference type="AlphaFoldDB" id="A0A172TSP3"/>
<dbReference type="Proteomes" id="UP000077177">
    <property type="component" value="Chromosome"/>
</dbReference>
<reference evidence="1 2" key="2">
    <citation type="journal article" date="2016" name="Int. J. Syst. Evol. Microbiol.">
        <title>Flavisolibacter tropicus sp. nov., isolated from tropical soil.</title>
        <authorList>
            <person name="Lee J.J."/>
            <person name="Kang M.S."/>
            <person name="Kim G.S."/>
            <person name="Lee C.S."/>
            <person name="Lim S."/>
            <person name="Lee J."/>
            <person name="Roh S.H."/>
            <person name="Kang H."/>
            <person name="Ha J.M."/>
            <person name="Bae S."/>
            <person name="Jung H.Y."/>
            <person name="Kim M.K."/>
        </authorList>
    </citation>
    <scope>NUCLEOTIDE SEQUENCE [LARGE SCALE GENOMIC DNA]</scope>
    <source>
        <strain evidence="1 2">LCS9</strain>
    </source>
</reference>
<sequence>MYSMADWRLNIDDFLKGQGFERKEPDLTHNDAVVIQEFLENIGRPVFENITDQLNAFKEVKAEVVESSFTPPLPIDYFHLSVFNRTQPKLTYRLRFTKEANGQVMLGAEYSTPNIYGENTRFHNSALNRTLTGTTEEDIASDFFQILQTKF</sequence>
<proteinExistence type="predicted"/>
<dbReference type="EMBL" id="CP011390">
    <property type="protein sequence ID" value="ANE49783.1"/>
    <property type="molecule type" value="Genomic_DNA"/>
</dbReference>
<name>A0A172TSP3_9BACT</name>